<dbReference type="SUPFAM" id="SSF69118">
    <property type="entry name" value="AhpD-like"/>
    <property type="match status" value="1"/>
</dbReference>
<dbReference type="PANTHER" id="PTHR28180">
    <property type="entry name" value="CONSERVED MITOCHONDRIAL PROTEIN-RELATED"/>
    <property type="match status" value="1"/>
</dbReference>
<proteinExistence type="predicted"/>
<evidence type="ECO:0000313" key="1">
    <source>
        <dbReference type="EMBL" id="RKP39536.1"/>
    </source>
</evidence>
<dbReference type="InterPro" id="IPR029032">
    <property type="entry name" value="AhpD-like"/>
</dbReference>
<protein>
    <recommendedName>
        <fullName evidence="3">Carboxymuconolactone decarboxylase-like domain-containing protein</fullName>
    </recommendedName>
</protein>
<name>A0A4Q0A0C8_9FUNG</name>
<organism evidence="1 2">
    <name type="scientific">Dimargaris cristalligena</name>
    <dbReference type="NCBI Taxonomy" id="215637"/>
    <lineage>
        <taxon>Eukaryota</taxon>
        <taxon>Fungi</taxon>
        <taxon>Fungi incertae sedis</taxon>
        <taxon>Zoopagomycota</taxon>
        <taxon>Kickxellomycotina</taxon>
        <taxon>Dimargaritomycetes</taxon>
        <taxon>Dimargaritales</taxon>
        <taxon>Dimargaritaceae</taxon>
        <taxon>Dimargaris</taxon>
    </lineage>
</organism>
<dbReference type="PANTHER" id="PTHR28180:SF2">
    <property type="entry name" value="PEROXISOMAL PROTEIN 2"/>
    <property type="match status" value="1"/>
</dbReference>
<gene>
    <name evidence="1" type="ORF">BJ085DRAFT_38269</name>
</gene>
<reference evidence="2" key="1">
    <citation type="journal article" date="2018" name="Nat. Microbiol.">
        <title>Leveraging single-cell genomics to expand the fungal tree of life.</title>
        <authorList>
            <person name="Ahrendt S.R."/>
            <person name="Quandt C.A."/>
            <person name="Ciobanu D."/>
            <person name="Clum A."/>
            <person name="Salamov A."/>
            <person name="Andreopoulos B."/>
            <person name="Cheng J.F."/>
            <person name="Woyke T."/>
            <person name="Pelin A."/>
            <person name="Henrissat B."/>
            <person name="Reynolds N.K."/>
            <person name="Benny G.L."/>
            <person name="Smith M.E."/>
            <person name="James T.Y."/>
            <person name="Grigoriev I.V."/>
        </authorList>
    </citation>
    <scope>NUCLEOTIDE SEQUENCE [LARGE SCALE GENOMIC DNA]</scope>
    <source>
        <strain evidence="2">RSA 468</strain>
    </source>
</reference>
<dbReference type="STRING" id="215637.A0A4Q0A0C8"/>
<dbReference type="Gene3D" id="1.20.1290.10">
    <property type="entry name" value="AhpD-like"/>
    <property type="match status" value="1"/>
</dbReference>
<dbReference type="OrthoDB" id="5537330at2759"/>
<dbReference type="Proteomes" id="UP000268162">
    <property type="component" value="Unassembled WGS sequence"/>
</dbReference>
<sequence>MAESEEMVLGQALFPLVEPKKVRSIMAQQLALIKAAGLQSESSSSTNTSPSVESNQTILEQVRAIQRVRETILKTCAFCGFPKSITAMAYCMEAVDPELQQLLSKSSMRGFKPHQDEATYLRETIESGQRFFDRVYKHRAEKVASDLKKYYPDLAEVAVNDIYGRILSPEHILNGIETELIAVGSIAVQNTPTVLKGHMIGAANVGATQAQIQAVLRLAKRICP</sequence>
<accession>A0A4Q0A0C8</accession>
<evidence type="ECO:0000313" key="2">
    <source>
        <dbReference type="Proteomes" id="UP000268162"/>
    </source>
</evidence>
<dbReference type="EMBL" id="ML002264">
    <property type="protein sequence ID" value="RKP39536.1"/>
    <property type="molecule type" value="Genomic_DNA"/>
</dbReference>
<evidence type="ECO:0008006" key="3">
    <source>
        <dbReference type="Google" id="ProtNLM"/>
    </source>
</evidence>
<dbReference type="InterPro" id="IPR052999">
    <property type="entry name" value="PTS1_Protein"/>
</dbReference>
<dbReference type="AlphaFoldDB" id="A0A4Q0A0C8"/>
<keyword evidence="2" id="KW-1185">Reference proteome</keyword>